<sequence>MSAYSEKDNLSAIRSDEVIRVEFRLVEDNNILGSRPPVKMDSHTIVSAPTRERAIEHMNRTLSSTVITGVPTIIQL</sequence>
<protein>
    <submittedName>
        <fullName evidence="1">Uncharacterized protein</fullName>
    </submittedName>
</protein>
<reference evidence="1 2" key="1">
    <citation type="journal article" date="2018" name="Science">
        <title>The opium poppy genome and morphinan production.</title>
        <authorList>
            <person name="Guo L."/>
            <person name="Winzer T."/>
            <person name="Yang X."/>
            <person name="Li Y."/>
            <person name="Ning Z."/>
            <person name="He Z."/>
            <person name="Teodor R."/>
            <person name="Lu Y."/>
            <person name="Bowser T.A."/>
            <person name="Graham I.A."/>
            <person name="Ye K."/>
        </authorList>
    </citation>
    <scope>NUCLEOTIDE SEQUENCE [LARGE SCALE GENOMIC DNA]</scope>
    <source>
        <strain evidence="2">cv. HN1</strain>
        <tissue evidence="1">Leaves</tissue>
    </source>
</reference>
<dbReference type="InterPro" id="IPR011054">
    <property type="entry name" value="Rudment_hybrid_motif"/>
</dbReference>
<dbReference type="AlphaFoldDB" id="A0A4Y7JMW6"/>
<evidence type="ECO:0000313" key="2">
    <source>
        <dbReference type="Proteomes" id="UP000316621"/>
    </source>
</evidence>
<evidence type="ECO:0000313" key="1">
    <source>
        <dbReference type="EMBL" id="RZC61896.1"/>
    </source>
</evidence>
<dbReference type="SUPFAM" id="SSF51246">
    <property type="entry name" value="Rudiment single hybrid motif"/>
    <property type="match status" value="1"/>
</dbReference>
<organism evidence="1 2">
    <name type="scientific">Papaver somniferum</name>
    <name type="common">Opium poppy</name>
    <dbReference type="NCBI Taxonomy" id="3469"/>
    <lineage>
        <taxon>Eukaryota</taxon>
        <taxon>Viridiplantae</taxon>
        <taxon>Streptophyta</taxon>
        <taxon>Embryophyta</taxon>
        <taxon>Tracheophyta</taxon>
        <taxon>Spermatophyta</taxon>
        <taxon>Magnoliopsida</taxon>
        <taxon>Ranunculales</taxon>
        <taxon>Papaveraceae</taxon>
        <taxon>Papaveroideae</taxon>
        <taxon>Papaver</taxon>
    </lineage>
</organism>
<proteinExistence type="predicted"/>
<dbReference type="Proteomes" id="UP000316621">
    <property type="component" value="Chromosome 5"/>
</dbReference>
<accession>A0A4Y7JMW6</accession>
<name>A0A4Y7JMW6_PAPSO</name>
<dbReference type="Gene3D" id="3.30.470.20">
    <property type="entry name" value="ATP-grasp fold, B domain"/>
    <property type="match status" value="1"/>
</dbReference>
<keyword evidence="2" id="KW-1185">Reference proteome</keyword>
<dbReference type="Gramene" id="RZC61896">
    <property type="protein sequence ID" value="RZC61896"/>
    <property type="gene ID" value="C5167_023645"/>
</dbReference>
<gene>
    <name evidence="1" type="ORF">C5167_023645</name>
</gene>
<dbReference type="EMBL" id="CM010719">
    <property type="protein sequence ID" value="RZC61896.1"/>
    <property type="molecule type" value="Genomic_DNA"/>
</dbReference>